<comment type="caution">
    <text evidence="5">The sequence shown here is derived from an EMBL/GenBank/DDBJ whole genome shotgun (WGS) entry which is preliminary data.</text>
</comment>
<dbReference type="CDD" id="cd01575">
    <property type="entry name" value="PBP1_GntR"/>
    <property type="match status" value="1"/>
</dbReference>
<sequence>MTDVAKRAGVSAMTVSRALKADGAVSDKTRLRILKAVDELGYVLDQTAGTLSSKRSGFVAALIPSLNNSNFSDTARGMERALEQSGLQLLLGATDYVQEKEERLAEAMLRRRPEGIIVTGGDHSPKLRRLLQGAGVPVVETWDLPTDPIEHVVGFSNVGAMRALVHRLYQLGYREIGFLGGAGLRDTRGAARRAGYEAAVAELGLPLGRVIAFGEAPISMDHGSIAMTQMMAHWPGVDAVVCVSDLSAFGAMTECQRRGWAVPGQIAIAGFGDFEVARCCHPRLTTVSVDPMGIGMAAGALLWRSIEAMRAGARLAAEQHPIPYQIIERETT</sequence>
<dbReference type="GO" id="GO:0003700">
    <property type="term" value="F:DNA-binding transcription factor activity"/>
    <property type="evidence" value="ECO:0007669"/>
    <property type="project" value="TreeGrafter"/>
</dbReference>
<dbReference type="PROSITE" id="PS50932">
    <property type="entry name" value="HTH_LACI_2"/>
    <property type="match status" value="1"/>
</dbReference>
<dbReference type="GO" id="GO:0000976">
    <property type="term" value="F:transcription cis-regulatory region binding"/>
    <property type="evidence" value="ECO:0007669"/>
    <property type="project" value="TreeGrafter"/>
</dbReference>
<dbReference type="Pfam" id="PF00356">
    <property type="entry name" value="LacI"/>
    <property type="match status" value="1"/>
</dbReference>
<dbReference type="Proteomes" id="UP000721844">
    <property type="component" value="Unassembled WGS sequence"/>
</dbReference>
<evidence type="ECO:0000256" key="1">
    <source>
        <dbReference type="ARBA" id="ARBA00023015"/>
    </source>
</evidence>
<dbReference type="SUPFAM" id="SSF47413">
    <property type="entry name" value="lambda repressor-like DNA-binding domains"/>
    <property type="match status" value="1"/>
</dbReference>
<dbReference type="SMART" id="SM00354">
    <property type="entry name" value="HTH_LACI"/>
    <property type="match status" value="1"/>
</dbReference>
<protein>
    <submittedName>
        <fullName evidence="5">LacI family DNA-binding transcriptional regulator</fullName>
    </submittedName>
</protein>
<proteinExistence type="predicted"/>
<keyword evidence="1" id="KW-0805">Transcription regulation</keyword>
<dbReference type="RefSeq" id="WP_264481372.1">
    <property type="nucleotide sequence ID" value="NZ_JAESVA010000002.1"/>
</dbReference>
<evidence type="ECO:0000256" key="3">
    <source>
        <dbReference type="ARBA" id="ARBA00023163"/>
    </source>
</evidence>
<dbReference type="CDD" id="cd01392">
    <property type="entry name" value="HTH_LacI"/>
    <property type="match status" value="1"/>
</dbReference>
<dbReference type="InterPro" id="IPR010982">
    <property type="entry name" value="Lambda_DNA-bd_dom_sf"/>
</dbReference>
<organism evidence="5 6">
    <name type="scientific">Acidisoma cellulosilyticum</name>
    <dbReference type="NCBI Taxonomy" id="2802395"/>
    <lineage>
        <taxon>Bacteria</taxon>
        <taxon>Pseudomonadati</taxon>
        <taxon>Pseudomonadota</taxon>
        <taxon>Alphaproteobacteria</taxon>
        <taxon>Acetobacterales</taxon>
        <taxon>Acidocellaceae</taxon>
        <taxon>Acidisoma</taxon>
    </lineage>
</organism>
<feature type="domain" description="HTH lacI-type" evidence="4">
    <location>
        <begin position="1"/>
        <end position="53"/>
    </location>
</feature>
<dbReference type="PANTHER" id="PTHR30146:SF33">
    <property type="entry name" value="TRANSCRIPTIONAL REGULATOR"/>
    <property type="match status" value="1"/>
</dbReference>
<dbReference type="EMBL" id="JAESVA010000002">
    <property type="protein sequence ID" value="MCB8880052.1"/>
    <property type="molecule type" value="Genomic_DNA"/>
</dbReference>
<evidence type="ECO:0000259" key="4">
    <source>
        <dbReference type="PROSITE" id="PS50932"/>
    </source>
</evidence>
<name>A0A964E397_9PROT</name>
<gene>
    <name evidence="5" type="ORF">ACELLULO517_07385</name>
</gene>
<dbReference type="PROSITE" id="PS00356">
    <property type="entry name" value="HTH_LACI_1"/>
    <property type="match status" value="1"/>
</dbReference>
<evidence type="ECO:0000313" key="6">
    <source>
        <dbReference type="Proteomes" id="UP000721844"/>
    </source>
</evidence>
<dbReference type="AlphaFoldDB" id="A0A964E397"/>
<dbReference type="InterPro" id="IPR028082">
    <property type="entry name" value="Peripla_BP_I"/>
</dbReference>
<dbReference type="Gene3D" id="3.40.50.2300">
    <property type="match status" value="2"/>
</dbReference>
<dbReference type="PANTHER" id="PTHR30146">
    <property type="entry name" value="LACI-RELATED TRANSCRIPTIONAL REPRESSOR"/>
    <property type="match status" value="1"/>
</dbReference>
<dbReference type="InterPro" id="IPR000843">
    <property type="entry name" value="HTH_LacI"/>
</dbReference>
<dbReference type="SUPFAM" id="SSF53822">
    <property type="entry name" value="Periplasmic binding protein-like I"/>
    <property type="match status" value="1"/>
</dbReference>
<accession>A0A964E397</accession>
<dbReference type="Pfam" id="PF13377">
    <property type="entry name" value="Peripla_BP_3"/>
    <property type="match status" value="1"/>
</dbReference>
<evidence type="ECO:0000313" key="5">
    <source>
        <dbReference type="EMBL" id="MCB8880052.1"/>
    </source>
</evidence>
<keyword evidence="6" id="KW-1185">Reference proteome</keyword>
<dbReference type="InterPro" id="IPR046335">
    <property type="entry name" value="LacI/GalR-like_sensor"/>
</dbReference>
<dbReference type="Gene3D" id="1.10.260.40">
    <property type="entry name" value="lambda repressor-like DNA-binding domains"/>
    <property type="match status" value="1"/>
</dbReference>
<keyword evidence="3" id="KW-0804">Transcription</keyword>
<reference evidence="5 6" key="1">
    <citation type="journal article" date="2021" name="Microorganisms">
        <title>Acidisoma silvae sp. nov. and Acidisomacellulosilytica sp. nov., Two Acidophilic Bacteria Isolated from Decaying Wood, Hydrolyzing Cellulose and Producing Poly-3-hydroxybutyrate.</title>
        <authorList>
            <person name="Mieszkin S."/>
            <person name="Pouder E."/>
            <person name="Uroz S."/>
            <person name="Simon-Colin C."/>
            <person name="Alain K."/>
        </authorList>
    </citation>
    <scope>NUCLEOTIDE SEQUENCE [LARGE SCALE GENOMIC DNA]</scope>
    <source>
        <strain evidence="5 6">HW T5.17</strain>
    </source>
</reference>
<keyword evidence="2 5" id="KW-0238">DNA-binding</keyword>
<evidence type="ECO:0000256" key="2">
    <source>
        <dbReference type="ARBA" id="ARBA00023125"/>
    </source>
</evidence>